<feature type="transmembrane region" description="Helical" evidence="9">
    <location>
        <begin position="269"/>
        <end position="287"/>
    </location>
</feature>
<name>A0A412AYM1_9FIRM</name>
<protein>
    <submittedName>
        <fullName evidence="11">Potassium/proton antiporter</fullName>
    </submittedName>
</protein>
<evidence type="ECO:0000259" key="10">
    <source>
        <dbReference type="PROSITE" id="PS51202"/>
    </source>
</evidence>
<dbReference type="SUPFAM" id="SSF116726">
    <property type="entry name" value="TrkA C-terminal domain-like"/>
    <property type="match status" value="1"/>
</dbReference>
<dbReference type="AlphaFoldDB" id="A0A412AYM1"/>
<keyword evidence="7" id="KW-0406">Ion transport</keyword>
<dbReference type="Gene3D" id="3.30.70.1450">
    <property type="entry name" value="Regulator of K+ conductance, C-terminal domain"/>
    <property type="match status" value="1"/>
</dbReference>
<keyword evidence="3" id="KW-0050">Antiport</keyword>
<organism evidence="11 12">
    <name type="scientific">[Clostridium] leptum</name>
    <dbReference type="NCBI Taxonomy" id="1535"/>
    <lineage>
        <taxon>Bacteria</taxon>
        <taxon>Bacillati</taxon>
        <taxon>Bacillota</taxon>
        <taxon>Clostridia</taxon>
        <taxon>Eubacteriales</taxon>
        <taxon>Oscillospiraceae</taxon>
        <taxon>Oscillospiraceae incertae sedis</taxon>
    </lineage>
</organism>
<dbReference type="PROSITE" id="PS51202">
    <property type="entry name" value="RCK_C"/>
    <property type="match status" value="1"/>
</dbReference>
<proteinExistence type="predicted"/>
<dbReference type="GO" id="GO:0006813">
    <property type="term" value="P:potassium ion transport"/>
    <property type="evidence" value="ECO:0007669"/>
    <property type="project" value="InterPro"/>
</dbReference>
<feature type="transmembrane region" description="Helical" evidence="9">
    <location>
        <begin position="181"/>
        <end position="202"/>
    </location>
</feature>
<feature type="transmembrane region" description="Helical" evidence="9">
    <location>
        <begin position="358"/>
        <end position="377"/>
    </location>
</feature>
<dbReference type="Pfam" id="PF02080">
    <property type="entry name" value="TrkA_C"/>
    <property type="match status" value="1"/>
</dbReference>
<dbReference type="NCBIfam" id="NF003716">
    <property type="entry name" value="PRK05326.1-3"/>
    <property type="match status" value="1"/>
</dbReference>
<keyword evidence="8 9" id="KW-0472">Membrane</keyword>
<evidence type="ECO:0000313" key="11">
    <source>
        <dbReference type="EMBL" id="RGQ41805.1"/>
    </source>
</evidence>
<dbReference type="EMBL" id="QRTC01000016">
    <property type="protein sequence ID" value="RGQ41805.1"/>
    <property type="molecule type" value="Genomic_DNA"/>
</dbReference>
<evidence type="ECO:0000256" key="8">
    <source>
        <dbReference type="ARBA" id="ARBA00023136"/>
    </source>
</evidence>
<dbReference type="PANTHER" id="PTHR32507:SF7">
    <property type="entry name" value="K(+)_H(+) ANTIPORTER NHAP2"/>
    <property type="match status" value="1"/>
</dbReference>
<dbReference type="Gene3D" id="1.20.1530.20">
    <property type="match status" value="1"/>
</dbReference>
<evidence type="ECO:0000256" key="3">
    <source>
        <dbReference type="ARBA" id="ARBA00022449"/>
    </source>
</evidence>
<dbReference type="GO" id="GO:0008324">
    <property type="term" value="F:monoatomic cation transmembrane transporter activity"/>
    <property type="evidence" value="ECO:0007669"/>
    <property type="project" value="InterPro"/>
</dbReference>
<dbReference type="InterPro" id="IPR036721">
    <property type="entry name" value="RCK_C_sf"/>
</dbReference>
<sequence>MTVAIIITAIILILCVFSSKFLHRFGVPTLLIFILLGMVFGSDGIVGIYFDNYDLAETICSVALILIMFYGGFGTNWNTARPVLKQSICMSTLGVIFTALLTGLFCHYALGMSWLEGLLTGSVVGSTDAASVFSILRSKKLNLKGGLASLLEIESGSNDPVSYMMTIIILTIMSVSSDISLPWMIVKQLLFGFGIGFGVAFLSSKLLSRINFEINGMDTILVIGTALFTYGFSSWLGGNGYLSVYIVGIVLGNSKILHKTSLVHFFDGITWMMQIAIFFILGLLAFPSKIPSVALPAILISVFMIIVARPVATFLILSWFKTPVRQQLLVSWSGLRGAASIVFAIFVMSSGVVIEHDIFHIVFFVALFSVAVQGTLLPKIADKLGLVDKEDDSLVLKTFTDYQDDVGIKLLEVPVTEDDFYAGKLLREANIPEEVLIVMIKRHGETIIPRGSTKIKVGDILVVSSESFERFKSGQLKPPQ</sequence>
<evidence type="ECO:0000256" key="2">
    <source>
        <dbReference type="ARBA" id="ARBA00022448"/>
    </source>
</evidence>
<evidence type="ECO:0000256" key="4">
    <source>
        <dbReference type="ARBA" id="ARBA00022475"/>
    </source>
</evidence>
<dbReference type="GO" id="GO:0015297">
    <property type="term" value="F:antiporter activity"/>
    <property type="evidence" value="ECO:0007669"/>
    <property type="project" value="UniProtKB-KW"/>
</dbReference>
<dbReference type="InterPro" id="IPR006153">
    <property type="entry name" value="Cation/H_exchanger_TM"/>
</dbReference>
<keyword evidence="6 9" id="KW-1133">Transmembrane helix</keyword>
<feature type="domain" description="RCK C-terminal" evidence="10">
    <location>
        <begin position="397"/>
        <end position="479"/>
    </location>
</feature>
<dbReference type="InterPro" id="IPR038770">
    <property type="entry name" value="Na+/solute_symporter_sf"/>
</dbReference>
<comment type="subcellular location">
    <subcellularLocation>
        <location evidence="1">Cell membrane</location>
        <topology evidence="1">Multi-pass membrane protein</topology>
    </subcellularLocation>
</comment>
<feature type="transmembrane region" description="Helical" evidence="9">
    <location>
        <begin position="30"/>
        <end position="50"/>
    </location>
</feature>
<accession>A0A412AYM1</accession>
<dbReference type="Pfam" id="PF00999">
    <property type="entry name" value="Na_H_Exchanger"/>
    <property type="match status" value="1"/>
</dbReference>
<feature type="transmembrane region" description="Helical" evidence="9">
    <location>
        <begin position="238"/>
        <end position="257"/>
    </location>
</feature>
<feature type="transmembrane region" description="Helical" evidence="9">
    <location>
        <begin position="6"/>
        <end position="23"/>
    </location>
</feature>
<comment type="caution">
    <text evidence="11">The sequence shown here is derived from an EMBL/GenBank/DDBJ whole genome shotgun (WGS) entry which is preliminary data.</text>
</comment>
<evidence type="ECO:0000256" key="1">
    <source>
        <dbReference type="ARBA" id="ARBA00004651"/>
    </source>
</evidence>
<evidence type="ECO:0000313" key="12">
    <source>
        <dbReference type="Proteomes" id="UP000284751"/>
    </source>
</evidence>
<gene>
    <name evidence="11" type="ORF">DWY99_05695</name>
</gene>
<evidence type="ECO:0000256" key="7">
    <source>
        <dbReference type="ARBA" id="ARBA00023065"/>
    </source>
</evidence>
<dbReference type="GO" id="GO:0005886">
    <property type="term" value="C:plasma membrane"/>
    <property type="evidence" value="ECO:0007669"/>
    <property type="project" value="UniProtKB-SubCell"/>
</dbReference>
<dbReference type="GO" id="GO:1902600">
    <property type="term" value="P:proton transmembrane transport"/>
    <property type="evidence" value="ECO:0007669"/>
    <property type="project" value="InterPro"/>
</dbReference>
<evidence type="ECO:0000256" key="9">
    <source>
        <dbReference type="SAM" id="Phobius"/>
    </source>
</evidence>
<dbReference type="Proteomes" id="UP000284751">
    <property type="component" value="Unassembled WGS sequence"/>
</dbReference>
<keyword evidence="5 9" id="KW-0812">Transmembrane</keyword>
<keyword evidence="4" id="KW-1003">Cell membrane</keyword>
<dbReference type="PANTHER" id="PTHR32507">
    <property type="entry name" value="NA(+)/H(+) ANTIPORTER 1"/>
    <property type="match status" value="1"/>
</dbReference>
<feature type="transmembrane region" description="Helical" evidence="9">
    <location>
        <begin position="293"/>
        <end position="317"/>
    </location>
</feature>
<feature type="transmembrane region" description="Helical" evidence="9">
    <location>
        <begin position="329"/>
        <end position="352"/>
    </location>
</feature>
<feature type="transmembrane region" description="Helical" evidence="9">
    <location>
        <begin position="157"/>
        <end position="175"/>
    </location>
</feature>
<keyword evidence="2" id="KW-0813">Transport</keyword>
<dbReference type="NCBIfam" id="NF003715">
    <property type="entry name" value="PRK05326.1-2"/>
    <property type="match status" value="1"/>
</dbReference>
<feature type="transmembrane region" description="Helical" evidence="9">
    <location>
        <begin position="88"/>
        <end position="111"/>
    </location>
</feature>
<evidence type="ECO:0000256" key="6">
    <source>
        <dbReference type="ARBA" id="ARBA00022989"/>
    </source>
</evidence>
<feature type="transmembrane region" description="Helical" evidence="9">
    <location>
        <begin position="56"/>
        <end position="76"/>
    </location>
</feature>
<dbReference type="InterPro" id="IPR006037">
    <property type="entry name" value="RCK_C"/>
</dbReference>
<reference evidence="11 12" key="1">
    <citation type="submission" date="2018-08" db="EMBL/GenBank/DDBJ databases">
        <title>A genome reference for cultivated species of the human gut microbiota.</title>
        <authorList>
            <person name="Zou Y."/>
            <person name="Xue W."/>
            <person name="Luo G."/>
        </authorList>
    </citation>
    <scope>NUCLEOTIDE SEQUENCE [LARGE SCALE GENOMIC DNA]</scope>
    <source>
        <strain evidence="11 12">AF28-26</strain>
    </source>
</reference>
<evidence type="ECO:0000256" key="5">
    <source>
        <dbReference type="ARBA" id="ARBA00022692"/>
    </source>
</evidence>